<dbReference type="AlphaFoldDB" id="F8NDZ8"/>
<sequence length="264" mass="29704">MQSVAQPLALDCPNSSNDSLISSHTVTLTSPSPNFIMAITVSTVLYPQVTDRDWGSRNGLRPLNTTISFKGSVPATRIRLMDVPLKVSITLPQECAGITPVVNLGPLDFMYCGRSLLSVLCSRQEEMQKLKIPLPFLPLHPSFNPYNTQSWVRLMNSVQRWLLTEVVNRQSLEWVWGCEAFWMAYVAAYPEFPYGKWTHWSPKISPKGCFLQDWLAKRDAVVLGEDTLVFGDNADYISARCAIWGRLQELISLVYDRSIVATST</sequence>
<gene>
    <name evidence="1" type="ORF">SERLADRAFT_454827</name>
</gene>
<evidence type="ECO:0000313" key="1">
    <source>
        <dbReference type="EMBL" id="EGO30526.1"/>
    </source>
</evidence>
<dbReference type="GeneID" id="18817081"/>
<dbReference type="HOGENOM" id="CLU_107692_0_0_1"/>
<reference evidence="1" key="1">
    <citation type="submission" date="2011-04" db="EMBL/GenBank/DDBJ databases">
        <title>Evolution of plant cell wall degrading machinery underlies the functional diversity of forest fungi.</title>
        <authorList>
            <consortium name="US DOE Joint Genome Institute (JGI-PGF)"/>
            <person name="Eastwood D.C."/>
            <person name="Floudas D."/>
            <person name="Binder M."/>
            <person name="Majcherczyk A."/>
            <person name="Schneider P."/>
            <person name="Aerts A."/>
            <person name="Asiegbu F.O."/>
            <person name="Baker S.E."/>
            <person name="Barry K."/>
            <person name="Bendiksby M."/>
            <person name="Blumentritt M."/>
            <person name="Coutinho P.M."/>
            <person name="Cullen D."/>
            <person name="Cullen D."/>
            <person name="Gathman A."/>
            <person name="Goodell B."/>
            <person name="Henrissat B."/>
            <person name="Ihrmark K."/>
            <person name="Kauserud H."/>
            <person name="Kohler A."/>
            <person name="LaButti K."/>
            <person name="Lapidus A."/>
            <person name="Lavin J.L."/>
            <person name="Lee Y.-H."/>
            <person name="Lindquist E."/>
            <person name="Lilly W."/>
            <person name="Lucas S."/>
            <person name="Morin E."/>
            <person name="Murat C."/>
            <person name="Oguiza J.A."/>
            <person name="Park J."/>
            <person name="Pisabarro A.G."/>
            <person name="Riley R."/>
            <person name="Rosling A."/>
            <person name="Salamov A."/>
            <person name="Schmidt O."/>
            <person name="Schmutz J."/>
            <person name="Skrede I."/>
            <person name="Stenlid J."/>
            <person name="Wiebenga A."/>
            <person name="Xie X."/>
            <person name="Kues U."/>
            <person name="Hibbett D.S."/>
            <person name="Hoffmeister D."/>
            <person name="Hogberg N."/>
            <person name="Martin F."/>
            <person name="Grigoriev I.V."/>
            <person name="Watkinson S.C."/>
        </authorList>
    </citation>
    <scope>NUCLEOTIDE SEQUENCE</scope>
    <source>
        <strain evidence="1">S7.9</strain>
    </source>
</reference>
<proteinExistence type="predicted"/>
<organism>
    <name type="scientific">Serpula lacrymans var. lacrymans (strain S7.9)</name>
    <name type="common">Dry rot fungus</name>
    <dbReference type="NCBI Taxonomy" id="578457"/>
    <lineage>
        <taxon>Eukaryota</taxon>
        <taxon>Fungi</taxon>
        <taxon>Dikarya</taxon>
        <taxon>Basidiomycota</taxon>
        <taxon>Agaricomycotina</taxon>
        <taxon>Agaricomycetes</taxon>
        <taxon>Agaricomycetidae</taxon>
        <taxon>Boletales</taxon>
        <taxon>Coniophorineae</taxon>
        <taxon>Serpulaceae</taxon>
        <taxon>Serpula</taxon>
    </lineage>
</organism>
<dbReference type="KEGG" id="sla:SERLADRAFT_454827"/>
<dbReference type="EMBL" id="GL945428">
    <property type="protein sequence ID" value="EGO30526.1"/>
    <property type="molecule type" value="Genomic_DNA"/>
</dbReference>
<dbReference type="RefSeq" id="XP_007312410.1">
    <property type="nucleotide sequence ID" value="XM_007312348.1"/>
</dbReference>
<accession>F8NDZ8</accession>
<dbReference type="Proteomes" id="UP000008064">
    <property type="component" value="Unassembled WGS sequence"/>
</dbReference>
<protein>
    <submittedName>
        <fullName evidence="1">Uncharacterized protein</fullName>
    </submittedName>
</protein>
<name>F8NDZ8_SERL9</name>
<dbReference type="OrthoDB" id="3169660at2759"/>